<evidence type="ECO:0000256" key="1">
    <source>
        <dbReference type="SAM" id="MobiDB-lite"/>
    </source>
</evidence>
<dbReference type="HOGENOM" id="CLU_1159559_0_0_11"/>
<protein>
    <submittedName>
        <fullName evidence="2">Uncharacterized protein</fullName>
    </submittedName>
</protein>
<gene>
    <name evidence="2" type="ORF">HMPREF9997_02833</name>
</gene>
<proteinExistence type="predicted"/>
<dbReference type="EMBL" id="AMEM01000044">
    <property type="protein sequence ID" value="EKX87507.1"/>
    <property type="molecule type" value="Genomic_DNA"/>
</dbReference>
<feature type="compositionally biased region" description="Gly residues" evidence="1">
    <location>
        <begin position="89"/>
        <end position="98"/>
    </location>
</feature>
<sequence length="239" mass="25242">MAIPTERCVSRLKNRETLNEFCTVNEISVLYGKDFWVRKQLLAVATIVSALLLTSCTQAGQRSTADAATGTASATAVNVNSAAESLGGSTEGGVGGTTGESETSTETPTSTTPAVKQIGIYGTAGDYDPLNTGHMFNGQIAGVVTNARDLNPDYVVDSGQIYLDLSGMETLTEPKTVSIYINSGHFDLKMPKNVPVDLTCKVPSEKSNCKTKKYNSDAPGSIFTLNITSNTARVTIAKK</sequence>
<feature type="region of interest" description="Disordered" evidence="1">
    <location>
        <begin position="82"/>
        <end position="115"/>
    </location>
</feature>
<dbReference type="PATRIC" id="fig|1035195.3.peg.2541"/>
<accession>L1M8G2</accession>
<name>L1M8G2_9CORY</name>
<reference evidence="2 3" key="1">
    <citation type="submission" date="2012-05" db="EMBL/GenBank/DDBJ databases">
        <authorList>
            <person name="Weinstock G."/>
            <person name="Sodergren E."/>
            <person name="Lobos E.A."/>
            <person name="Fulton L."/>
            <person name="Fulton R."/>
            <person name="Courtney L."/>
            <person name="Fronick C."/>
            <person name="O'Laughlin M."/>
            <person name="Godfrey J."/>
            <person name="Wilson R.M."/>
            <person name="Miner T."/>
            <person name="Farmer C."/>
            <person name="Delehaunty K."/>
            <person name="Cordes M."/>
            <person name="Minx P."/>
            <person name="Tomlinson C."/>
            <person name="Chen J."/>
            <person name="Wollam A."/>
            <person name="Pepin K.H."/>
            <person name="Bhonagiri V."/>
            <person name="Zhang X."/>
            <person name="Suruliraj S."/>
            <person name="Warren W."/>
            <person name="Mitreva M."/>
            <person name="Mardis E.R."/>
            <person name="Wilson R.K."/>
        </authorList>
    </citation>
    <scope>NUCLEOTIDE SEQUENCE [LARGE SCALE GENOMIC DNA]</scope>
    <source>
        <strain evidence="2 3">F0235</strain>
    </source>
</reference>
<dbReference type="Proteomes" id="UP000010445">
    <property type="component" value="Unassembled WGS sequence"/>
</dbReference>
<evidence type="ECO:0000313" key="3">
    <source>
        <dbReference type="Proteomes" id="UP000010445"/>
    </source>
</evidence>
<dbReference type="AlphaFoldDB" id="L1M8G2"/>
<feature type="compositionally biased region" description="Low complexity" evidence="1">
    <location>
        <begin position="99"/>
        <end position="112"/>
    </location>
</feature>
<comment type="caution">
    <text evidence="2">The sequence shown here is derived from an EMBL/GenBank/DDBJ whole genome shotgun (WGS) entry which is preliminary data.</text>
</comment>
<keyword evidence="3" id="KW-1185">Reference proteome</keyword>
<dbReference type="STRING" id="1035195.HMPREF9997_02833"/>
<organism evidence="2 3">
    <name type="scientific">Corynebacterium durum F0235</name>
    <dbReference type="NCBI Taxonomy" id="1035195"/>
    <lineage>
        <taxon>Bacteria</taxon>
        <taxon>Bacillati</taxon>
        <taxon>Actinomycetota</taxon>
        <taxon>Actinomycetes</taxon>
        <taxon>Mycobacteriales</taxon>
        <taxon>Corynebacteriaceae</taxon>
        <taxon>Corynebacterium</taxon>
    </lineage>
</organism>
<evidence type="ECO:0000313" key="2">
    <source>
        <dbReference type="EMBL" id="EKX87507.1"/>
    </source>
</evidence>